<evidence type="ECO:0000259" key="17">
    <source>
        <dbReference type="PROSITE" id="PS51190"/>
    </source>
</evidence>
<reference evidence="19" key="1">
    <citation type="journal article" date="2017" name="Nucleic Acids Res.">
        <title>Proteogenomics produces comprehensive and highly accurate protein-coding gene annotation in a complete genome assembly of Malassezia sympodialis.</title>
        <authorList>
            <person name="Zhu Y."/>
            <person name="Engstroem P.G."/>
            <person name="Tellgren-Roth C."/>
            <person name="Baudo C.D."/>
            <person name="Kennell J.C."/>
            <person name="Sun S."/>
            <person name="Billmyre R.B."/>
            <person name="Schroeder M.S."/>
            <person name="Andersson A."/>
            <person name="Holm T."/>
            <person name="Sigurgeirsson B."/>
            <person name="Wu G."/>
            <person name="Sankaranarayanan S.R."/>
            <person name="Siddharthan R."/>
            <person name="Sanyal K."/>
            <person name="Lundeberg J."/>
            <person name="Nystedt B."/>
            <person name="Boekhout T."/>
            <person name="Dawson T.L. Jr."/>
            <person name="Heitman J."/>
            <person name="Scheynius A."/>
            <person name="Lehtioe J."/>
        </authorList>
    </citation>
    <scope>NUCLEOTIDE SEQUENCE [LARGE SCALE GENOMIC DNA]</scope>
    <source>
        <strain evidence="19">ATCC 42132</strain>
    </source>
</reference>
<dbReference type="GO" id="GO:0000077">
    <property type="term" value="P:DNA damage checkpoint signaling"/>
    <property type="evidence" value="ECO:0007669"/>
    <property type="project" value="TreeGrafter"/>
</dbReference>
<dbReference type="InterPro" id="IPR003151">
    <property type="entry name" value="PIK-rel_kinase_FAT"/>
</dbReference>
<evidence type="ECO:0000256" key="2">
    <source>
        <dbReference type="ARBA" id="ARBA00010769"/>
    </source>
</evidence>
<dbReference type="EMBL" id="LT671821">
    <property type="protein sequence ID" value="SHO76352.1"/>
    <property type="molecule type" value="Genomic_DNA"/>
</dbReference>
<dbReference type="GO" id="GO:0005694">
    <property type="term" value="C:chromosome"/>
    <property type="evidence" value="ECO:0007669"/>
    <property type="project" value="TreeGrafter"/>
</dbReference>
<dbReference type="Proteomes" id="UP000186303">
    <property type="component" value="Chromosome 1"/>
</dbReference>
<comment type="subcellular location">
    <subcellularLocation>
        <location evidence="1">Nucleus</location>
    </subcellularLocation>
</comment>
<dbReference type="STRING" id="1230383.A0A1M8A1K9"/>
<evidence type="ECO:0000256" key="13">
    <source>
        <dbReference type="ARBA" id="ARBA00048679"/>
    </source>
</evidence>
<evidence type="ECO:0000256" key="4">
    <source>
        <dbReference type="ARBA" id="ARBA00022527"/>
    </source>
</evidence>
<dbReference type="GO" id="GO:0006281">
    <property type="term" value="P:DNA repair"/>
    <property type="evidence" value="ECO:0007669"/>
    <property type="project" value="UniProtKB-KW"/>
</dbReference>
<evidence type="ECO:0000256" key="5">
    <source>
        <dbReference type="ARBA" id="ARBA00022679"/>
    </source>
</evidence>
<dbReference type="Gene3D" id="1.10.1070.11">
    <property type="entry name" value="Phosphatidylinositol 3-/4-kinase, catalytic domain"/>
    <property type="match status" value="1"/>
</dbReference>
<evidence type="ECO:0000313" key="19">
    <source>
        <dbReference type="Proteomes" id="UP000186303"/>
    </source>
</evidence>
<dbReference type="InterPro" id="IPR018936">
    <property type="entry name" value="PI3/4_kinase_CS"/>
</dbReference>
<keyword evidence="8 18" id="KW-0418">Kinase</keyword>
<dbReference type="Pfam" id="PF25030">
    <property type="entry name" value="M-HEAT_ATR"/>
    <property type="match status" value="1"/>
</dbReference>
<dbReference type="SUPFAM" id="SSF48371">
    <property type="entry name" value="ARM repeat"/>
    <property type="match status" value="1"/>
</dbReference>
<dbReference type="PANTHER" id="PTHR11139">
    <property type="entry name" value="ATAXIA TELANGIECTASIA MUTATED ATM -RELATED"/>
    <property type="match status" value="1"/>
</dbReference>
<dbReference type="Pfam" id="PF00454">
    <property type="entry name" value="PI3_PI4_kinase"/>
    <property type="match status" value="1"/>
</dbReference>
<feature type="domain" description="PI3K/PI4K catalytic" evidence="15">
    <location>
        <begin position="1980"/>
        <end position="2290"/>
    </location>
</feature>
<dbReference type="GO" id="GO:0005524">
    <property type="term" value="F:ATP binding"/>
    <property type="evidence" value="ECO:0007669"/>
    <property type="project" value="UniProtKB-KW"/>
</dbReference>
<name>A0A1M8A1K9_MALS4</name>
<keyword evidence="7" id="KW-0227">DNA damage</keyword>
<evidence type="ECO:0000256" key="6">
    <source>
        <dbReference type="ARBA" id="ARBA00022741"/>
    </source>
</evidence>
<dbReference type="GO" id="GO:0004674">
    <property type="term" value="F:protein serine/threonine kinase activity"/>
    <property type="evidence" value="ECO:0007669"/>
    <property type="project" value="UniProtKB-KW"/>
</dbReference>
<dbReference type="Pfam" id="PF02260">
    <property type="entry name" value="FATC"/>
    <property type="match status" value="1"/>
</dbReference>
<dbReference type="InterPro" id="IPR014009">
    <property type="entry name" value="PIK_FAT"/>
</dbReference>
<comment type="catalytic activity">
    <reaction evidence="12">
        <text>L-threonyl-[protein] + ATP = O-phospho-L-threonyl-[protein] + ADP + H(+)</text>
        <dbReference type="Rhea" id="RHEA:46608"/>
        <dbReference type="Rhea" id="RHEA-COMP:11060"/>
        <dbReference type="Rhea" id="RHEA-COMP:11605"/>
        <dbReference type="ChEBI" id="CHEBI:15378"/>
        <dbReference type="ChEBI" id="CHEBI:30013"/>
        <dbReference type="ChEBI" id="CHEBI:30616"/>
        <dbReference type="ChEBI" id="CHEBI:61977"/>
        <dbReference type="ChEBI" id="CHEBI:456216"/>
        <dbReference type="EC" id="2.7.11.1"/>
    </reaction>
</comment>
<keyword evidence="4" id="KW-0723">Serine/threonine-protein kinase</keyword>
<dbReference type="Gene3D" id="1.25.40.10">
    <property type="entry name" value="Tetratricopeptide repeat domain"/>
    <property type="match status" value="1"/>
</dbReference>
<dbReference type="SMART" id="SM01343">
    <property type="entry name" value="FATC"/>
    <property type="match status" value="1"/>
</dbReference>
<dbReference type="OrthoDB" id="381190at2759"/>
<dbReference type="InterPro" id="IPR012993">
    <property type="entry name" value="UME"/>
</dbReference>
<feature type="region of interest" description="Disordered" evidence="14">
    <location>
        <begin position="2254"/>
        <end position="2277"/>
    </location>
</feature>
<feature type="region of interest" description="Disordered" evidence="14">
    <location>
        <begin position="446"/>
        <end position="473"/>
    </location>
</feature>
<dbReference type="InterPro" id="IPR011009">
    <property type="entry name" value="Kinase-like_dom_sf"/>
</dbReference>
<dbReference type="SMART" id="SM00802">
    <property type="entry name" value="UME"/>
    <property type="match status" value="1"/>
</dbReference>
<dbReference type="InterPro" id="IPR003152">
    <property type="entry name" value="FATC_dom"/>
</dbReference>
<accession>A0A1M8A1K9</accession>
<dbReference type="PROSITE" id="PS00916">
    <property type="entry name" value="PI3_4_KINASE_2"/>
    <property type="match status" value="1"/>
</dbReference>
<dbReference type="PROSITE" id="PS51189">
    <property type="entry name" value="FAT"/>
    <property type="match status" value="1"/>
</dbReference>
<evidence type="ECO:0000256" key="14">
    <source>
        <dbReference type="SAM" id="MobiDB-lite"/>
    </source>
</evidence>
<dbReference type="Pfam" id="PF23593">
    <property type="entry name" value="HEAT_ATR"/>
    <property type="match status" value="1"/>
</dbReference>
<dbReference type="GO" id="GO:0005634">
    <property type="term" value="C:nucleus"/>
    <property type="evidence" value="ECO:0007669"/>
    <property type="project" value="UniProtKB-SubCell"/>
</dbReference>
<dbReference type="InterPro" id="IPR056802">
    <property type="entry name" value="ATR-like_M-HEAT"/>
</dbReference>
<keyword evidence="11" id="KW-0539">Nucleus</keyword>
<proteinExistence type="inferred from homology"/>
<evidence type="ECO:0000256" key="9">
    <source>
        <dbReference type="ARBA" id="ARBA00022840"/>
    </source>
</evidence>
<evidence type="ECO:0000256" key="3">
    <source>
        <dbReference type="ARBA" id="ARBA00012513"/>
    </source>
</evidence>
<dbReference type="InterPro" id="IPR000403">
    <property type="entry name" value="PI3/4_kinase_cat_dom"/>
</dbReference>
<feature type="domain" description="FAT" evidence="16">
    <location>
        <begin position="1345"/>
        <end position="1872"/>
    </location>
</feature>
<evidence type="ECO:0000256" key="1">
    <source>
        <dbReference type="ARBA" id="ARBA00004123"/>
    </source>
</evidence>
<dbReference type="SUPFAM" id="SSF48452">
    <property type="entry name" value="TPR-like"/>
    <property type="match status" value="1"/>
</dbReference>
<evidence type="ECO:0000256" key="8">
    <source>
        <dbReference type="ARBA" id="ARBA00022777"/>
    </source>
</evidence>
<keyword evidence="5" id="KW-0808">Transferase</keyword>
<feature type="domain" description="FATC" evidence="17">
    <location>
        <begin position="2298"/>
        <end position="2330"/>
    </location>
</feature>
<evidence type="ECO:0000259" key="16">
    <source>
        <dbReference type="PROSITE" id="PS51189"/>
    </source>
</evidence>
<dbReference type="SMART" id="SM00146">
    <property type="entry name" value="PI3Kc"/>
    <property type="match status" value="1"/>
</dbReference>
<evidence type="ECO:0000256" key="10">
    <source>
        <dbReference type="ARBA" id="ARBA00023204"/>
    </source>
</evidence>
<dbReference type="PANTHER" id="PTHR11139:SF125">
    <property type="entry name" value="SERINE_THREONINE-PROTEIN KINASE MEC1"/>
    <property type="match status" value="1"/>
</dbReference>
<dbReference type="GO" id="GO:0000723">
    <property type="term" value="P:telomere maintenance"/>
    <property type="evidence" value="ECO:0007669"/>
    <property type="project" value="TreeGrafter"/>
</dbReference>
<dbReference type="PROSITE" id="PS50290">
    <property type="entry name" value="PI3_4_KINASE_3"/>
    <property type="match status" value="1"/>
</dbReference>
<dbReference type="Pfam" id="PF08064">
    <property type="entry name" value="UME"/>
    <property type="match status" value="1"/>
</dbReference>
<evidence type="ECO:0000313" key="18">
    <source>
        <dbReference type="EMBL" id="SHO76352.1"/>
    </source>
</evidence>
<dbReference type="InterPro" id="IPR011990">
    <property type="entry name" value="TPR-like_helical_dom_sf"/>
</dbReference>
<feature type="region of interest" description="Disordered" evidence="14">
    <location>
        <begin position="481"/>
        <end position="500"/>
    </location>
</feature>
<dbReference type="Pfam" id="PF02259">
    <property type="entry name" value="FAT"/>
    <property type="match status" value="1"/>
</dbReference>
<dbReference type="InterPro" id="IPR036940">
    <property type="entry name" value="PI3/4_kinase_cat_sf"/>
</dbReference>
<dbReference type="CDD" id="cd00892">
    <property type="entry name" value="PIKKc_ATR"/>
    <property type="match status" value="1"/>
</dbReference>
<dbReference type="Gene3D" id="3.30.1010.10">
    <property type="entry name" value="Phosphatidylinositol 3-kinase Catalytic Subunit, Chain A, domain 4"/>
    <property type="match status" value="1"/>
</dbReference>
<keyword evidence="6" id="KW-0547">Nucleotide-binding</keyword>
<dbReference type="InterPro" id="IPR057564">
    <property type="entry name" value="HEAT_ATR"/>
</dbReference>
<dbReference type="SUPFAM" id="SSF56112">
    <property type="entry name" value="Protein kinase-like (PK-like)"/>
    <property type="match status" value="1"/>
</dbReference>
<feature type="compositionally biased region" description="Basic and acidic residues" evidence="14">
    <location>
        <begin position="2254"/>
        <end position="2263"/>
    </location>
</feature>
<keyword evidence="10" id="KW-0234">DNA repair</keyword>
<comment type="catalytic activity">
    <reaction evidence="13">
        <text>L-seryl-[protein] + ATP = O-phospho-L-seryl-[protein] + ADP + H(+)</text>
        <dbReference type="Rhea" id="RHEA:17989"/>
        <dbReference type="Rhea" id="RHEA-COMP:9863"/>
        <dbReference type="Rhea" id="RHEA-COMP:11604"/>
        <dbReference type="ChEBI" id="CHEBI:15378"/>
        <dbReference type="ChEBI" id="CHEBI:29999"/>
        <dbReference type="ChEBI" id="CHEBI:30616"/>
        <dbReference type="ChEBI" id="CHEBI:83421"/>
        <dbReference type="ChEBI" id="CHEBI:456216"/>
        <dbReference type="EC" id="2.7.11.1"/>
    </reaction>
</comment>
<dbReference type="PROSITE" id="PS51190">
    <property type="entry name" value="FATC"/>
    <property type="match status" value="1"/>
</dbReference>
<evidence type="ECO:0000256" key="7">
    <source>
        <dbReference type="ARBA" id="ARBA00022763"/>
    </source>
</evidence>
<sequence length="2330" mass="258358">MPAADTPVWPSWVTESGLFGDLSADERDYALHAVARQLVHCQIVPIARATTWDALEEALHATPNPIDVLDALCEWLTATPRALECMLVPVPPGAYAMDYTTLDTYMVPRLVAALAVMHAHMLWAEETGARPSAAVLDTAQDTIAATMRLVGTVLHLCLSATRQTSHVRFLLYDTLRSGVRTLVSLGAWPREHERTLAIPPALKDQAPMDAWVLCSMDTVPAPFALAPLTDAPLPARAPNTPPYAWTSSDTATLSLPIRAPQSAWAAQSLLSLCTRIASELASVFPMALQDVVEQAVRVLLVIDDPSSTPSRLLLEALVAAVPVVCQSPTLFHVARMVLAWELWPETDNVAMHALAMVLDHLYDALVARRTPTLPPEAHGLLDDPRAVLDTWIQHALQTTGVERQIHVAQLCIALTLLEQQGPTAQQWDSLLELDDRRITAEAARWAKDAPLSRSASPSLRVSAGPPAKRPRTSLVRAHQGLNGSEAEEPPVTPAPAPTPSDVCALVQGASLSDPLRARETLRTLQVWLAQLSEADLAGWDWDSVHVLLGQTLTHIRRGVRVLAGRVLPSAVARLAALPRDQRPATWAATIERLVRLATEAARSSDHKIQETAVLSIARLGRIHDDVCFVPVMAALVHVLYTPHVFLRALVTTEFVQLAVYRRCTAFQLLSQHLDLVCEAALDAPCAPVPALGELARLVGMHATTFLQTTLSSTLPLLLVQHALGKPEAGTAMEAMAQATSQSVPTMCLSHVSDLFHHIFLQPAAVRDASLQSLLTLLGTRSVTVASLLRSRLHDVLGWLVVHLGSDECRAQALEGLEFVRTTVATSGKWRGMDLTAFLQEEVLAILTWVNDDLSGVHGKLRPGRRAMSVRSIGALVQQIGAVAARVVPQVLASLTSTLQQSDLALPTLESWLCVVQELRGPDLGAIIGPTTAALLAAWPRLDYTERQVAARVLRSAVMERTTDLSFLDDVPSLDAIADDVPDVAQRIRATRRVWDDEACFQHILERVSNDRTAICVQSLHELRAFLHERRACISGWTTGNVFHPLVGRCVRVLMAVATRMELSADVATLCLECLGALGAVDPDRLDMPPDEPIFVLLHDFEQSDESIALAQRLLVDLVVPAFRATHDTKHQAGLAYAIQELLKFCQFTPALLDASAPHIVPDKLRRRWAALPEGILPTLLPLLNSRYVVQSPEPRARSMPLYVHSTSYRDWIQAWVLLLIRAARPGDAAALFSLFESVVRDHDVGIAQALLPHLVLHVLINGSAEQRRMILEELRAVLADQAQPALGYEPERRRMTAQTLFVVLDHIGHWMRRMRLVPPRAVKRSRLRDALVDVQALMDELSPDLLAQASLQCDAYARALLHFEYRIRAAARTQRPEELQPYYETMHEIYASLDDPDGMEGISTCVLEPSLEHQIREHESTGRWTDAQSCWEVELQRRPDDVRLHMGLLRCLRNLGHYDTMRTHIRGVLAMHEAWQPQLAPFQIEGACILADWDAVRRLVQQAHAVPELGMARALLAIREADELAFSLAVHDARQQLGRRLTGPMRVSYAQAYDTVTQLHMLCELELIFQARGNEAALDASLAARFNATLPSFRTREPVLSLRRSALQACRAPATALGACWILSAKTARKASHTQTAYSAILQAMQCGAPYAFVQKAKLLAHTDQVQGALQTLNHALRHQPPTDGDNHALAHAHLLRARLVEDTARFQQNDIVQHYKTCTSLDPLSEKIWYYLGHFYDTPSGGPVGNQMLLQLSVCRFYMKSAQHGTKFLYRTLPRMLTIWLDAGNELAESEARTEEEARQASQQFDKINDMMLKSVRHLARYQWFAVMPQLVARIVHKNEAVWHVLLEIIVAVVAAYPQQGVWALIAGSHSKDKRRKQRYECIVERIASSPERAMREVVPIIEAAERVSMELLHLCDYHVHKEATLSMSKHFPALLAAVQKTPLVLPLQSSMTVLLPPNGQASQTHRPFPPNLPMIQGFDDTIDIMHSLQKPRKIVVHASDGARYPFLCKPRDDLRKDARLMEFDAMINKLLQSSSESRRRRLYIRTYAVIILNEECGLIEWVPNTVAYRQILAKHYAALDKPLYTQDLRTLLDEARAAPKNAAALFDTQILSRYPPVFHAWFLETFPEPSAWFKARSAYARTAAVMSMVGFVLGLGDRHGDNILFDAGSGDTVHVDLNCLFEKGTTFEIPERVPFRLTHNMVDALGVAGVEGAFRRTAEIALGILRDNKESLMSVLQAMVHDPLGEWVATERRARQRHGGDKSASTGGGAGARKALQGVSDKLDGRLRRPGLSDTERHTTKNLVHMLICDATSSYNLSQMYVGWAPYL</sequence>
<dbReference type="InterPro" id="IPR016024">
    <property type="entry name" value="ARM-type_fold"/>
</dbReference>
<organism evidence="18 19">
    <name type="scientific">Malassezia sympodialis (strain ATCC 42132)</name>
    <name type="common">Atopic eczema-associated yeast</name>
    <dbReference type="NCBI Taxonomy" id="1230383"/>
    <lineage>
        <taxon>Eukaryota</taxon>
        <taxon>Fungi</taxon>
        <taxon>Dikarya</taxon>
        <taxon>Basidiomycota</taxon>
        <taxon>Ustilaginomycotina</taxon>
        <taxon>Malasseziomycetes</taxon>
        <taxon>Malasseziales</taxon>
        <taxon>Malasseziaceae</taxon>
        <taxon>Malassezia</taxon>
    </lineage>
</organism>
<dbReference type="EC" id="2.7.11.1" evidence="3"/>
<dbReference type="OMA" id="NWLDESN"/>
<keyword evidence="9" id="KW-0067">ATP-binding</keyword>
<gene>
    <name evidence="18" type="ORF">MSYG_0690</name>
</gene>
<protein>
    <recommendedName>
        <fullName evidence="3">non-specific serine/threonine protein kinase</fullName>
        <ecNumber evidence="3">2.7.11.1</ecNumber>
    </recommendedName>
</protein>
<evidence type="ECO:0000259" key="15">
    <source>
        <dbReference type="PROSITE" id="PS50290"/>
    </source>
</evidence>
<dbReference type="InterPro" id="IPR050517">
    <property type="entry name" value="DDR_Repair_Kinase"/>
</dbReference>
<evidence type="ECO:0000256" key="11">
    <source>
        <dbReference type="ARBA" id="ARBA00023242"/>
    </source>
</evidence>
<keyword evidence="19" id="KW-1185">Reference proteome</keyword>
<dbReference type="VEuPathDB" id="FungiDB:MSYG_0690"/>
<comment type="similarity">
    <text evidence="2">Belongs to the PI3/PI4-kinase family. ATM subfamily.</text>
</comment>
<evidence type="ECO:0000256" key="12">
    <source>
        <dbReference type="ARBA" id="ARBA00047899"/>
    </source>
</evidence>